<keyword evidence="2" id="KW-1185">Reference proteome</keyword>
<evidence type="ECO:0000313" key="2">
    <source>
        <dbReference type="Proteomes" id="UP000324209"/>
    </source>
</evidence>
<organism evidence="1 2">
    <name type="scientific">Oceanispirochaeta crateris</name>
    <dbReference type="NCBI Taxonomy" id="2518645"/>
    <lineage>
        <taxon>Bacteria</taxon>
        <taxon>Pseudomonadati</taxon>
        <taxon>Spirochaetota</taxon>
        <taxon>Spirochaetia</taxon>
        <taxon>Spirochaetales</taxon>
        <taxon>Spirochaetaceae</taxon>
        <taxon>Oceanispirochaeta</taxon>
    </lineage>
</organism>
<proteinExistence type="predicted"/>
<dbReference type="RefSeq" id="WP_149486567.1">
    <property type="nucleotide sequence ID" value="NZ_CP036150.1"/>
</dbReference>
<protein>
    <submittedName>
        <fullName evidence="1">Uncharacterized protein</fullName>
    </submittedName>
</protein>
<dbReference type="EMBL" id="CP036150">
    <property type="protein sequence ID" value="QEN08486.1"/>
    <property type="molecule type" value="Genomic_DNA"/>
</dbReference>
<accession>A0A5C1QPI1</accession>
<dbReference type="KEGG" id="ock:EXM22_10990"/>
<reference evidence="1 2" key="1">
    <citation type="submission" date="2019-02" db="EMBL/GenBank/DDBJ databases">
        <title>Complete Genome Sequence and Methylome Analysis of free living Spirochaetas.</title>
        <authorList>
            <person name="Fomenkov A."/>
            <person name="Dubinina G."/>
            <person name="Leshcheva N."/>
            <person name="Mikheeva N."/>
            <person name="Grabovich M."/>
            <person name="Vincze T."/>
            <person name="Roberts R.J."/>
        </authorList>
    </citation>
    <scope>NUCLEOTIDE SEQUENCE [LARGE SCALE GENOMIC DNA]</scope>
    <source>
        <strain evidence="1 2">K2</strain>
    </source>
</reference>
<sequence length="90" mass="10637">MAKINLDDQFRNHLLSSYPVSADLLDHLLEDLGDYFSLKVHDFIGMRHRELQKEGFSNSEIYSLIQDEVKHRRFASSELSIRQIRRIIYG</sequence>
<dbReference type="OrthoDB" id="371160at2"/>
<dbReference type="Proteomes" id="UP000324209">
    <property type="component" value="Chromosome"/>
</dbReference>
<evidence type="ECO:0000313" key="1">
    <source>
        <dbReference type="EMBL" id="QEN08486.1"/>
    </source>
</evidence>
<gene>
    <name evidence="1" type="ORF">EXM22_10990</name>
</gene>
<dbReference type="AlphaFoldDB" id="A0A5C1QPI1"/>
<name>A0A5C1QPI1_9SPIO</name>